<comment type="similarity">
    <text evidence="1">Belongs to the YciI family.</text>
</comment>
<evidence type="ECO:0000256" key="1">
    <source>
        <dbReference type="ARBA" id="ARBA00007689"/>
    </source>
</evidence>
<dbReference type="AlphaFoldDB" id="A0A327WD72"/>
<dbReference type="InterPro" id="IPR005545">
    <property type="entry name" value="YCII"/>
</dbReference>
<comment type="caution">
    <text evidence="3">The sequence shown here is derived from an EMBL/GenBank/DDBJ whole genome shotgun (WGS) entry which is preliminary data.</text>
</comment>
<keyword evidence="4" id="KW-1185">Reference proteome</keyword>
<dbReference type="OrthoDB" id="8481699at2"/>
<sequence>MASKVVPALLLLGFLVAVMVSFRPTPLRSVAVTALPGRAKSDTTPTMKRYWMVFLKTGPHRDQQAVIAAEIQRKHLENIGKLAKAGKILIAGPFGDESDLKGIFIMDCKDSLEAAGLVKTDPAVNAGRLTFEIKPWWTAKNCVFK</sequence>
<feature type="domain" description="YCII-related" evidence="2">
    <location>
        <begin position="59"/>
        <end position="136"/>
    </location>
</feature>
<proteinExistence type="inferred from homology"/>
<evidence type="ECO:0000259" key="2">
    <source>
        <dbReference type="Pfam" id="PF03795"/>
    </source>
</evidence>
<dbReference type="EMBL" id="QLMA01000001">
    <property type="protein sequence ID" value="RAJ87862.1"/>
    <property type="molecule type" value="Genomic_DNA"/>
</dbReference>
<protein>
    <submittedName>
        <fullName evidence="3">Uncharacterized protein YciI</fullName>
    </submittedName>
</protein>
<dbReference type="InterPro" id="IPR011008">
    <property type="entry name" value="Dimeric_a/b-barrel"/>
</dbReference>
<evidence type="ECO:0000313" key="4">
    <source>
        <dbReference type="Proteomes" id="UP000249819"/>
    </source>
</evidence>
<dbReference type="RefSeq" id="WP_111590532.1">
    <property type="nucleotide sequence ID" value="NZ_QLMA01000001.1"/>
</dbReference>
<dbReference type="Gene3D" id="3.30.70.1060">
    <property type="entry name" value="Dimeric alpha+beta barrel"/>
    <property type="match status" value="1"/>
</dbReference>
<gene>
    <name evidence="3" type="ORF">CLV59_101623</name>
</gene>
<name>A0A327WD72_9BACT</name>
<accession>A0A327WD72</accession>
<dbReference type="SUPFAM" id="SSF54909">
    <property type="entry name" value="Dimeric alpha+beta barrel"/>
    <property type="match status" value="1"/>
</dbReference>
<organism evidence="3 4">
    <name type="scientific">Chitinophaga dinghuensis</name>
    <dbReference type="NCBI Taxonomy" id="1539050"/>
    <lineage>
        <taxon>Bacteria</taxon>
        <taxon>Pseudomonadati</taxon>
        <taxon>Bacteroidota</taxon>
        <taxon>Chitinophagia</taxon>
        <taxon>Chitinophagales</taxon>
        <taxon>Chitinophagaceae</taxon>
        <taxon>Chitinophaga</taxon>
    </lineage>
</organism>
<evidence type="ECO:0000313" key="3">
    <source>
        <dbReference type="EMBL" id="RAJ87862.1"/>
    </source>
</evidence>
<dbReference type="Proteomes" id="UP000249819">
    <property type="component" value="Unassembled WGS sequence"/>
</dbReference>
<reference evidence="3 4" key="1">
    <citation type="submission" date="2018-06" db="EMBL/GenBank/DDBJ databases">
        <title>Genomic Encyclopedia of Archaeal and Bacterial Type Strains, Phase II (KMG-II): from individual species to whole genera.</title>
        <authorList>
            <person name="Goeker M."/>
        </authorList>
    </citation>
    <scope>NUCLEOTIDE SEQUENCE [LARGE SCALE GENOMIC DNA]</scope>
    <source>
        <strain evidence="3 4">DSM 29821</strain>
    </source>
</reference>
<dbReference type="Pfam" id="PF03795">
    <property type="entry name" value="YCII"/>
    <property type="match status" value="1"/>
</dbReference>